<accession>R7U7A4</accession>
<gene>
    <name evidence="10" type="ORF">CAPTEDRAFT_45913</name>
</gene>
<keyword evidence="8" id="KW-0472">Membrane</keyword>
<evidence type="ECO:0000313" key="11">
    <source>
        <dbReference type="EnsemblMetazoa" id="CapteP45913"/>
    </source>
</evidence>
<protein>
    <recommendedName>
        <fullName evidence="9">RING-CH-type domain-containing protein</fullName>
    </recommendedName>
</protein>
<dbReference type="SUPFAM" id="SSF57850">
    <property type="entry name" value="RING/U-box"/>
    <property type="match status" value="1"/>
</dbReference>
<dbReference type="PROSITE" id="PS51292">
    <property type="entry name" value="ZF_RING_CH"/>
    <property type="match status" value="1"/>
</dbReference>
<evidence type="ECO:0000256" key="3">
    <source>
        <dbReference type="ARBA" id="ARBA00004656"/>
    </source>
</evidence>
<dbReference type="GO" id="GO:0008270">
    <property type="term" value="F:zinc ion binding"/>
    <property type="evidence" value="ECO:0007669"/>
    <property type="project" value="UniProtKB-KW"/>
</dbReference>
<evidence type="ECO:0000256" key="2">
    <source>
        <dbReference type="ARBA" id="ARBA00004177"/>
    </source>
</evidence>
<proteinExistence type="predicted"/>
<evidence type="ECO:0000259" key="9">
    <source>
        <dbReference type="PROSITE" id="PS51292"/>
    </source>
</evidence>
<dbReference type="GO" id="GO:0005765">
    <property type="term" value="C:lysosomal membrane"/>
    <property type="evidence" value="ECO:0007669"/>
    <property type="project" value="UniProtKB-SubCell"/>
</dbReference>
<dbReference type="SMART" id="SM00744">
    <property type="entry name" value="RINGv"/>
    <property type="match status" value="1"/>
</dbReference>
<dbReference type="Gene3D" id="3.30.40.10">
    <property type="entry name" value="Zinc/RING finger domain, C3HC4 (zinc finger)"/>
    <property type="match status" value="1"/>
</dbReference>
<dbReference type="CDD" id="cd16698">
    <property type="entry name" value="RING_CH-C4HC3_MARCH1-like"/>
    <property type="match status" value="1"/>
</dbReference>
<dbReference type="HOGENOM" id="CLU_070599_1_1_1"/>
<dbReference type="OrthoDB" id="264354at2759"/>
<dbReference type="InterPro" id="IPR013083">
    <property type="entry name" value="Znf_RING/FYVE/PHD"/>
</dbReference>
<dbReference type="Pfam" id="PF12906">
    <property type="entry name" value="RINGv"/>
    <property type="match status" value="1"/>
</dbReference>
<keyword evidence="4" id="KW-0479">Metal-binding</keyword>
<dbReference type="STRING" id="283909.R7U7A4"/>
<dbReference type="InterPro" id="IPR011016">
    <property type="entry name" value="Znf_RING-CH"/>
</dbReference>
<feature type="non-terminal residue" evidence="10">
    <location>
        <position position="1"/>
    </location>
</feature>
<feature type="transmembrane region" description="Helical" evidence="8">
    <location>
        <begin position="95"/>
        <end position="117"/>
    </location>
</feature>
<evidence type="ECO:0000256" key="8">
    <source>
        <dbReference type="SAM" id="Phobius"/>
    </source>
</evidence>
<keyword evidence="5" id="KW-0863">Zinc-finger</keyword>
<evidence type="ECO:0000256" key="5">
    <source>
        <dbReference type="ARBA" id="ARBA00022771"/>
    </source>
</evidence>
<evidence type="ECO:0000256" key="6">
    <source>
        <dbReference type="ARBA" id="ARBA00022833"/>
    </source>
</evidence>
<evidence type="ECO:0000313" key="12">
    <source>
        <dbReference type="Proteomes" id="UP000014760"/>
    </source>
</evidence>
<keyword evidence="8" id="KW-1133">Transmembrane helix</keyword>
<reference evidence="10 12" key="2">
    <citation type="journal article" date="2013" name="Nature">
        <title>Insights into bilaterian evolution from three spiralian genomes.</title>
        <authorList>
            <person name="Simakov O."/>
            <person name="Marletaz F."/>
            <person name="Cho S.J."/>
            <person name="Edsinger-Gonzales E."/>
            <person name="Havlak P."/>
            <person name="Hellsten U."/>
            <person name="Kuo D.H."/>
            <person name="Larsson T."/>
            <person name="Lv J."/>
            <person name="Arendt D."/>
            <person name="Savage R."/>
            <person name="Osoegawa K."/>
            <person name="de Jong P."/>
            <person name="Grimwood J."/>
            <person name="Chapman J.A."/>
            <person name="Shapiro H."/>
            <person name="Aerts A."/>
            <person name="Otillar R.P."/>
            <person name="Terry A.Y."/>
            <person name="Boore J.L."/>
            <person name="Grigoriev I.V."/>
            <person name="Lindberg D.R."/>
            <person name="Seaver E.C."/>
            <person name="Weisblat D.A."/>
            <person name="Putnam N.H."/>
            <person name="Rokhsar D.S."/>
        </authorList>
    </citation>
    <scope>NUCLEOTIDE SEQUENCE</scope>
    <source>
        <strain evidence="10 12">I ESC-2004</strain>
    </source>
</reference>
<name>R7U7A4_CAPTE</name>
<organism evidence="10">
    <name type="scientific">Capitella teleta</name>
    <name type="common">Polychaete worm</name>
    <dbReference type="NCBI Taxonomy" id="283909"/>
    <lineage>
        <taxon>Eukaryota</taxon>
        <taxon>Metazoa</taxon>
        <taxon>Spiralia</taxon>
        <taxon>Lophotrochozoa</taxon>
        <taxon>Annelida</taxon>
        <taxon>Polychaeta</taxon>
        <taxon>Sedentaria</taxon>
        <taxon>Scolecida</taxon>
        <taxon>Capitellidae</taxon>
        <taxon>Capitella</taxon>
    </lineage>
</organism>
<feature type="non-terminal residue" evidence="10">
    <location>
        <position position="179"/>
    </location>
</feature>
<dbReference type="OMA" id="WVLIERT"/>
<evidence type="ECO:0000256" key="4">
    <source>
        <dbReference type="ARBA" id="ARBA00022723"/>
    </source>
</evidence>
<dbReference type="EMBL" id="KB304239">
    <property type="protein sequence ID" value="ELU02250.1"/>
    <property type="molecule type" value="Genomic_DNA"/>
</dbReference>
<dbReference type="EnsemblMetazoa" id="CapteT45913">
    <property type="protein sequence ID" value="CapteP45913"/>
    <property type="gene ID" value="CapteG45913"/>
</dbReference>
<evidence type="ECO:0000256" key="7">
    <source>
        <dbReference type="ARBA" id="ARBA00022859"/>
    </source>
</evidence>
<dbReference type="GO" id="GO:0002376">
    <property type="term" value="P:immune system process"/>
    <property type="evidence" value="ECO:0007669"/>
    <property type="project" value="UniProtKB-KW"/>
</dbReference>
<sequence length="179" mass="20663">PPPDRSYSTVSLTSSAGDLCRICHCEAEVGAPLISPCVCAGSLKYVHQRCLQQWIKSADTKSCELCKFDFQMTTKIKPFRKWQKLEMTTVERRKVLCSVTFHVIAITCVIWSLYVLIDRTTEEIKAGILEWPFWTKLIVVAIGFTGGLVFMYVQCKMYMQLCRRWKAYNRVIFIQNCPE</sequence>
<reference evidence="11" key="3">
    <citation type="submission" date="2015-06" db="UniProtKB">
        <authorList>
            <consortium name="EnsemblMetazoa"/>
        </authorList>
    </citation>
    <scope>IDENTIFICATION</scope>
</reference>
<keyword evidence="8" id="KW-0812">Transmembrane</keyword>
<dbReference type="EMBL" id="AMQN01001645">
    <property type="status" value="NOT_ANNOTATED_CDS"/>
    <property type="molecule type" value="Genomic_DNA"/>
</dbReference>
<dbReference type="GO" id="GO:0005768">
    <property type="term" value="C:endosome"/>
    <property type="evidence" value="ECO:0007669"/>
    <property type="project" value="UniProtKB-SubCell"/>
</dbReference>
<evidence type="ECO:0000313" key="10">
    <source>
        <dbReference type="EMBL" id="ELU02250.1"/>
    </source>
</evidence>
<feature type="transmembrane region" description="Helical" evidence="8">
    <location>
        <begin position="137"/>
        <end position="155"/>
    </location>
</feature>
<dbReference type="Proteomes" id="UP000014760">
    <property type="component" value="Unassembled WGS sequence"/>
</dbReference>
<dbReference type="AlphaFoldDB" id="R7U7A4"/>
<evidence type="ECO:0000256" key="1">
    <source>
        <dbReference type="ARBA" id="ARBA00004127"/>
    </source>
</evidence>
<keyword evidence="6" id="KW-0862">Zinc</keyword>
<keyword evidence="7" id="KW-0391">Immunity</keyword>
<comment type="subcellular location">
    <subcellularLocation>
        <location evidence="1">Endomembrane system</location>
        <topology evidence="1">Multi-pass membrane protein</topology>
    </subcellularLocation>
    <subcellularLocation>
        <location evidence="2">Endosome</location>
    </subcellularLocation>
    <subcellularLocation>
        <location evidence="3">Lysosome membrane</location>
    </subcellularLocation>
</comment>
<dbReference type="PANTHER" id="PTHR45981">
    <property type="entry name" value="LD02310P"/>
    <property type="match status" value="1"/>
</dbReference>
<keyword evidence="12" id="KW-1185">Reference proteome</keyword>
<feature type="domain" description="RING-CH-type" evidence="9">
    <location>
        <begin position="12"/>
        <end position="73"/>
    </location>
</feature>
<reference evidence="12" key="1">
    <citation type="submission" date="2012-12" db="EMBL/GenBank/DDBJ databases">
        <authorList>
            <person name="Hellsten U."/>
            <person name="Grimwood J."/>
            <person name="Chapman J.A."/>
            <person name="Shapiro H."/>
            <person name="Aerts A."/>
            <person name="Otillar R.P."/>
            <person name="Terry A.Y."/>
            <person name="Boore J.L."/>
            <person name="Simakov O."/>
            <person name="Marletaz F."/>
            <person name="Cho S.-J."/>
            <person name="Edsinger-Gonzales E."/>
            <person name="Havlak P."/>
            <person name="Kuo D.-H."/>
            <person name="Larsson T."/>
            <person name="Lv J."/>
            <person name="Arendt D."/>
            <person name="Savage R."/>
            <person name="Osoegawa K."/>
            <person name="de Jong P."/>
            <person name="Lindberg D.R."/>
            <person name="Seaver E.C."/>
            <person name="Weisblat D.A."/>
            <person name="Putnam N.H."/>
            <person name="Grigoriev I.V."/>
            <person name="Rokhsar D.S."/>
        </authorList>
    </citation>
    <scope>NUCLEOTIDE SEQUENCE</scope>
    <source>
        <strain evidence="12">I ESC-2004</strain>
    </source>
</reference>